<dbReference type="SUPFAM" id="SSF52540">
    <property type="entry name" value="P-loop containing nucleoside triphosphate hydrolases"/>
    <property type="match status" value="1"/>
</dbReference>
<feature type="region of interest" description="Disordered" evidence="1">
    <location>
        <begin position="363"/>
        <end position="397"/>
    </location>
</feature>
<evidence type="ECO:0000256" key="1">
    <source>
        <dbReference type="SAM" id="MobiDB-lite"/>
    </source>
</evidence>
<gene>
    <name evidence="3" type="ORF">ACFPWU_06565</name>
</gene>
<dbReference type="EMBL" id="JBHSQI010000003">
    <property type="protein sequence ID" value="MFC6153327.1"/>
    <property type="molecule type" value="Genomic_DNA"/>
</dbReference>
<evidence type="ECO:0000313" key="4">
    <source>
        <dbReference type="Proteomes" id="UP001596098"/>
    </source>
</evidence>
<evidence type="ECO:0000313" key="3">
    <source>
        <dbReference type="EMBL" id="MFC6153327.1"/>
    </source>
</evidence>
<proteinExistence type="predicted"/>
<dbReference type="PANTHER" id="PTHR43384:SF13">
    <property type="entry name" value="SLR0110 PROTEIN"/>
    <property type="match status" value="1"/>
</dbReference>
<accession>A0ABW1QWJ4</accession>
<dbReference type="Gene3D" id="3.40.50.300">
    <property type="entry name" value="P-loop containing nucleotide triphosphate hydrolases"/>
    <property type="match status" value="1"/>
</dbReference>
<dbReference type="RefSeq" id="WP_128221166.1">
    <property type="nucleotide sequence ID" value="NZ_CP034929.1"/>
</dbReference>
<name>A0ABW1QWJ4_9ACTN</name>
<dbReference type="Proteomes" id="UP001596098">
    <property type="component" value="Unassembled WGS sequence"/>
</dbReference>
<protein>
    <submittedName>
        <fullName evidence="3">CpaE family protein</fullName>
    </submittedName>
</protein>
<sequence length="397" mass="42098">MPILLGASPATAASILTVLPAGSQVVDTTDRLFHWLSSHPEEYAVLVGPQVGVDDAMAIAERMRSLMPTTSVVLVRDTVDAAVLTQAMHSGVREVVAASDLNQVSGALQRAHGLAVALRGNNPSSSQKSGRVITIFSPKGGVGKTTMSVNLAIALMRGGRNSVCVVDLDLAFGDIAITLQLFPTHTIEHAIGGESVMDLSFVEELMTPHESGLKVLAAPSQPDARERVTGTLVATLLETLREHYDYVVLDTAPAFDEQTLTALDETDECIIVATLDVPTLKNVKVALETLDVLGVAEGHRHLLLNRADAAVGIGPDKVEGILAMNIAVQVATSLDIAKATNAGRPLMLSNPSHPSSQAVRKLAETLMGADQRSSAGQIAEQAPRREEPSKRFRLSRR</sequence>
<dbReference type="PANTHER" id="PTHR43384">
    <property type="entry name" value="SEPTUM SITE-DETERMINING PROTEIN MIND HOMOLOG, CHLOROPLASTIC-RELATED"/>
    <property type="match status" value="1"/>
</dbReference>
<dbReference type="InterPro" id="IPR025669">
    <property type="entry name" value="AAA_dom"/>
</dbReference>
<dbReference type="InterPro" id="IPR027417">
    <property type="entry name" value="P-loop_NTPase"/>
</dbReference>
<feature type="domain" description="AAA" evidence="2">
    <location>
        <begin position="131"/>
        <end position="290"/>
    </location>
</feature>
<dbReference type="Pfam" id="PF13614">
    <property type="entry name" value="AAA_31"/>
    <property type="match status" value="1"/>
</dbReference>
<evidence type="ECO:0000259" key="2">
    <source>
        <dbReference type="Pfam" id="PF13614"/>
    </source>
</evidence>
<dbReference type="InterPro" id="IPR050625">
    <property type="entry name" value="ParA/MinD_ATPase"/>
</dbReference>
<comment type="caution">
    <text evidence="3">The sequence shown here is derived from an EMBL/GenBank/DDBJ whole genome shotgun (WGS) entry which is preliminary data.</text>
</comment>
<keyword evidence="4" id="KW-1185">Reference proteome</keyword>
<reference evidence="4" key="1">
    <citation type="journal article" date="2019" name="Int. J. Syst. Evol. Microbiol.">
        <title>The Global Catalogue of Microorganisms (GCM) 10K type strain sequencing project: providing services to taxonomists for standard genome sequencing and annotation.</title>
        <authorList>
            <consortium name="The Broad Institute Genomics Platform"/>
            <consortium name="The Broad Institute Genome Sequencing Center for Infectious Disease"/>
            <person name="Wu L."/>
            <person name="Ma J."/>
        </authorList>
    </citation>
    <scope>NUCLEOTIDE SEQUENCE [LARGE SCALE GENOMIC DNA]</scope>
    <source>
        <strain evidence="4">DFY28</strain>
    </source>
</reference>
<organism evidence="3 4">
    <name type="scientific">Nocardioides yefusunii</name>
    <dbReference type="NCBI Taxonomy" id="2500546"/>
    <lineage>
        <taxon>Bacteria</taxon>
        <taxon>Bacillati</taxon>
        <taxon>Actinomycetota</taxon>
        <taxon>Actinomycetes</taxon>
        <taxon>Propionibacteriales</taxon>
        <taxon>Nocardioidaceae</taxon>
        <taxon>Nocardioides</taxon>
    </lineage>
</organism>